<comment type="caution">
    <text evidence="2">The sequence shown here is derived from an EMBL/GenBank/DDBJ whole genome shotgun (WGS) entry which is preliminary data.</text>
</comment>
<feature type="signal peptide" evidence="1">
    <location>
        <begin position="1"/>
        <end position="18"/>
    </location>
</feature>
<evidence type="ECO:0000313" key="2">
    <source>
        <dbReference type="EMBL" id="TKW68126.1"/>
    </source>
</evidence>
<sequence length="247" mass="26599">MRLLAVVAITLLPQTALSAEDASGLQVDAAYKSPVESNPLDRPAWRNVEFWLKREKRSDGIVSRLSTSRRWDLTSDEGGFYYGDRPELADVNRDGETDVVAIQYVPEDGWRMVVFSVSMGEIGVLSSAEYDPAVNEAILLGVADLAANGDQYIAVIKRQEGVSGLSLYSFDGDAPVMFGPFAGYDAGPQGALPYIRRCGDQSVFLVERSADHTVAAVGKRAGDTELQVWNSDIPATQAGFAKAAACG</sequence>
<proteinExistence type="predicted"/>
<reference evidence="2 3" key="1">
    <citation type="journal article" date="2017" name="Nat. Commun.">
        <title>In situ click chemistry generation of cyclooxygenase-2 inhibitors.</title>
        <authorList>
            <person name="Bhardwaj A."/>
            <person name="Kaur J."/>
            <person name="Wuest M."/>
            <person name="Wuest F."/>
        </authorList>
    </citation>
    <scope>NUCLEOTIDE SEQUENCE [LARGE SCALE GENOMIC DNA]</scope>
    <source>
        <strain evidence="2">S2_012_000_R3_94</strain>
    </source>
</reference>
<dbReference type="EMBL" id="VAFL01000002">
    <property type="protein sequence ID" value="TKW68126.1"/>
    <property type="molecule type" value="Genomic_DNA"/>
</dbReference>
<keyword evidence="1" id="KW-0732">Signal</keyword>
<name>A0A533I9J9_PARDE</name>
<organism evidence="2 3">
    <name type="scientific">Paracoccus denitrificans</name>
    <dbReference type="NCBI Taxonomy" id="266"/>
    <lineage>
        <taxon>Bacteria</taxon>
        <taxon>Pseudomonadati</taxon>
        <taxon>Pseudomonadota</taxon>
        <taxon>Alphaproteobacteria</taxon>
        <taxon>Rhodobacterales</taxon>
        <taxon>Paracoccaceae</taxon>
        <taxon>Paracoccus</taxon>
    </lineage>
</organism>
<dbReference type="AlphaFoldDB" id="A0A533I9J9"/>
<evidence type="ECO:0008006" key="4">
    <source>
        <dbReference type="Google" id="ProtNLM"/>
    </source>
</evidence>
<feature type="chain" id="PRO_5022056128" description="VCBS repeat-containing protein" evidence="1">
    <location>
        <begin position="19"/>
        <end position="247"/>
    </location>
</feature>
<gene>
    <name evidence="2" type="ORF">DI616_03205</name>
</gene>
<evidence type="ECO:0000256" key="1">
    <source>
        <dbReference type="SAM" id="SignalP"/>
    </source>
</evidence>
<evidence type="ECO:0000313" key="3">
    <source>
        <dbReference type="Proteomes" id="UP000315344"/>
    </source>
</evidence>
<dbReference type="Proteomes" id="UP000315344">
    <property type="component" value="Unassembled WGS sequence"/>
</dbReference>
<protein>
    <recommendedName>
        <fullName evidence="4">VCBS repeat-containing protein</fullName>
    </recommendedName>
</protein>
<dbReference type="SUPFAM" id="SSF69318">
    <property type="entry name" value="Integrin alpha N-terminal domain"/>
    <property type="match status" value="1"/>
</dbReference>
<dbReference type="InterPro" id="IPR028994">
    <property type="entry name" value="Integrin_alpha_N"/>
</dbReference>
<accession>A0A533I9J9</accession>